<organism evidence="2 3">
    <name type="scientific">Ascochyta lentis</name>
    <dbReference type="NCBI Taxonomy" id="205686"/>
    <lineage>
        <taxon>Eukaryota</taxon>
        <taxon>Fungi</taxon>
        <taxon>Dikarya</taxon>
        <taxon>Ascomycota</taxon>
        <taxon>Pezizomycotina</taxon>
        <taxon>Dothideomycetes</taxon>
        <taxon>Pleosporomycetidae</taxon>
        <taxon>Pleosporales</taxon>
        <taxon>Pleosporineae</taxon>
        <taxon>Didymellaceae</taxon>
        <taxon>Ascochyta</taxon>
    </lineage>
</organism>
<dbReference type="SUPFAM" id="SSF52317">
    <property type="entry name" value="Class I glutamine amidotransferase-like"/>
    <property type="match status" value="1"/>
</dbReference>
<reference evidence="2" key="1">
    <citation type="submission" date="2018-12" db="EMBL/GenBank/DDBJ databases">
        <authorList>
            <person name="Syme R.A."/>
            <person name="Farfan-Caceres L."/>
            <person name="Lichtenzveig J."/>
        </authorList>
    </citation>
    <scope>NUCLEOTIDE SEQUENCE</scope>
    <source>
        <strain evidence="2">Al4</strain>
    </source>
</reference>
<name>A0A8H7MMZ6_9PLEO</name>
<dbReference type="InterPro" id="IPR029062">
    <property type="entry name" value="Class_I_gatase-like"/>
</dbReference>
<dbReference type="Pfam" id="PF06283">
    <property type="entry name" value="ThuA"/>
    <property type="match status" value="1"/>
</dbReference>
<reference evidence="2" key="2">
    <citation type="submission" date="2020-09" db="EMBL/GenBank/DDBJ databases">
        <title>Reference genome assembly for Australian Ascochyta lentis isolate Al4.</title>
        <authorList>
            <person name="Lee R.C."/>
            <person name="Farfan-Caceres L.M."/>
            <person name="Debler J.W."/>
            <person name="Williams A.H."/>
            <person name="Henares B.M."/>
        </authorList>
    </citation>
    <scope>NUCLEOTIDE SEQUENCE</scope>
    <source>
        <strain evidence="2">Al4</strain>
    </source>
</reference>
<dbReference type="OrthoDB" id="3482285at2759"/>
<evidence type="ECO:0000259" key="1">
    <source>
        <dbReference type="Pfam" id="PF06283"/>
    </source>
</evidence>
<accession>A0A8H7MMZ6</accession>
<comment type="caution">
    <text evidence="2">The sequence shown here is derived from an EMBL/GenBank/DDBJ whole genome shotgun (WGS) entry which is preliminary data.</text>
</comment>
<dbReference type="PANTHER" id="PTHR40469">
    <property type="entry name" value="SECRETED GLYCOSYL HYDROLASE"/>
    <property type="match status" value="1"/>
</dbReference>
<gene>
    <name evidence="2" type="ORF">EKO04_000836</name>
</gene>
<evidence type="ECO:0000313" key="3">
    <source>
        <dbReference type="Proteomes" id="UP000651452"/>
    </source>
</evidence>
<dbReference type="AlphaFoldDB" id="A0A8H7MMZ6"/>
<sequence length="233" mass="25676">MATTDPLSVLVFSKTAGYRHASISTGIASLKRLADQTGLFRVTASEDASLFTSSILSQYRILVLLHTSGNFLTNNQLSTLQEYVRSGGGVLAIHGSAAGMPSSSWYGKLIGAHFDMHPDPEIGSFLPIPPSVSSHPIVAEREPPKQWMDEWYNFKSHPSNNTNLQILMRGDTKSFKGGKHGDDHPLAWYQEFEGGRSVYLALGHFDEAYADPWFMGMVKRGLLWAAGREETSK</sequence>
<dbReference type="Proteomes" id="UP000651452">
    <property type="component" value="Unassembled WGS sequence"/>
</dbReference>
<protein>
    <recommendedName>
        <fullName evidence="1">ThuA-like domain-containing protein</fullName>
    </recommendedName>
</protein>
<dbReference type="InterPro" id="IPR029010">
    <property type="entry name" value="ThuA-like"/>
</dbReference>
<dbReference type="Gene3D" id="3.40.50.880">
    <property type="match status" value="1"/>
</dbReference>
<keyword evidence="3" id="KW-1185">Reference proteome</keyword>
<dbReference type="PANTHER" id="PTHR40469:SF2">
    <property type="entry name" value="GALACTOSE-BINDING DOMAIN-LIKE SUPERFAMILY PROTEIN"/>
    <property type="match status" value="1"/>
</dbReference>
<evidence type="ECO:0000313" key="2">
    <source>
        <dbReference type="EMBL" id="KAF9701695.1"/>
    </source>
</evidence>
<feature type="domain" description="ThuA-like" evidence="1">
    <location>
        <begin position="9"/>
        <end position="225"/>
    </location>
</feature>
<dbReference type="EMBL" id="RZGK01000002">
    <property type="protein sequence ID" value="KAF9701695.1"/>
    <property type="molecule type" value="Genomic_DNA"/>
</dbReference>
<proteinExistence type="predicted"/>